<evidence type="ECO:0000259" key="4">
    <source>
        <dbReference type="Pfam" id="PF05592"/>
    </source>
</evidence>
<dbReference type="InterPro" id="IPR013737">
    <property type="entry name" value="Bac_rhamnosid_N"/>
</dbReference>
<dbReference type="Pfam" id="PF25788">
    <property type="entry name" value="Ig_Rha78A_N"/>
    <property type="match status" value="1"/>
</dbReference>
<gene>
    <name evidence="8" type="ORF">SAMN02745178_00988</name>
</gene>
<dbReference type="Gene3D" id="2.60.120.260">
    <property type="entry name" value="Galactose-binding domain-like"/>
    <property type="match status" value="2"/>
</dbReference>
<dbReference type="Pfam" id="PF08531">
    <property type="entry name" value="Bac_rhamnosid_N"/>
    <property type="match status" value="1"/>
</dbReference>
<dbReference type="OrthoDB" id="9761045at2"/>
<keyword evidence="3" id="KW-0378">Hydrolase</keyword>
<dbReference type="Proteomes" id="UP000190286">
    <property type="component" value="Unassembled WGS sequence"/>
</dbReference>
<organism evidence="8 9">
    <name type="scientific">Gemmiger formicilis</name>
    <dbReference type="NCBI Taxonomy" id="745368"/>
    <lineage>
        <taxon>Bacteria</taxon>
        <taxon>Bacillati</taxon>
        <taxon>Bacillota</taxon>
        <taxon>Clostridia</taxon>
        <taxon>Eubacteriales</taxon>
        <taxon>Gemmiger</taxon>
    </lineage>
</organism>
<feature type="domain" description="Alpha-L-rhamnosidase concanavalin-like" evidence="4">
    <location>
        <begin position="330"/>
        <end position="433"/>
    </location>
</feature>
<dbReference type="EMBL" id="FUYF01000004">
    <property type="protein sequence ID" value="SKA80495.1"/>
    <property type="molecule type" value="Genomic_DNA"/>
</dbReference>
<feature type="domain" description="Alpha-L-rhamnosidase C-terminal" evidence="7">
    <location>
        <begin position="804"/>
        <end position="860"/>
    </location>
</feature>
<evidence type="ECO:0000256" key="1">
    <source>
        <dbReference type="ARBA" id="ARBA00001445"/>
    </source>
</evidence>
<sequence>MRAINLKTNHLTAPLGMDAGPLFLSWQCVDGVRQTAYEIELTANGETVWHSGKVQSAAMHADAPTVGGSRVRGCWRVRLWDENDTPGAWSAAHFETGLAQSDWQGEWVDPETEEIDIPGDDAINAFARPNWERKQAEKEAAGKGAAEPYKPHRPASYLRKTFTAAKGEARLYITAKGLYAVWLNGVCVGNMVLAPGSFTGNKHLAAQTYDVTQYLYDGKNELLVALGDGWHRSTGGVDGDRDLFGDTLGVLFQLEVDGQAVCVSDGSMQATQCGAIRQNDMQQGEVYDARFEGSLTGWHGVRTYRDDLPITGMNTVPILEHEAFPGKLLQTPNGETVLDFGQNIAGYVEMVLTAHAGQKVKLTCGEALDENGNFTQENFQDRNRHKEGGTAQMLELVCKEGKNHFKPHFTIMGFRYAKVETDADLTDAVFTAHAVYSDMAVTGKFTCGNDAVNQLVKNSIWSQKGNFCDIPTDCPTRERAGWTGDMGVFIETGLTLMDCYPVAEKWLAECRLNQYPDGRMANIAPPNARPGYMTPMLCMSAGWGDAAILVPYALYKRTGDRKILADNYEMMQRWYGFLLGRAQQTTDEQQGGDYAKFTVLNGMDYGEWCEPGITPMQAMMNPRKSVGTAYLAYSGRLLAEVADALGKADEAANYRDTAANAVKAYRAAFTENGVIKSDRQCEYVRAIAFALLGEDESKAAAATLNQMVIENGCHLNTGFLSTPFLCDVLAKYGYADTAYKLLLQPDAPGWLYEVGKGATTVWETWTGIDENGKPHESLNHYSYGAICGWLFGGVCAIRYTDGALTIAPTPDKSLDWAKATYDSPAGRIVSGWRYDGDVVTYEFEIPANLTADVTLPDGRKFTLAPGKHTV</sequence>
<keyword evidence="9" id="KW-1185">Reference proteome</keyword>
<dbReference type="GO" id="GO:0030596">
    <property type="term" value="F:alpha-L-rhamnosidase activity"/>
    <property type="evidence" value="ECO:0007669"/>
    <property type="project" value="UniProtKB-EC"/>
</dbReference>
<dbReference type="SUPFAM" id="SSF49785">
    <property type="entry name" value="Galactose-binding domain-like"/>
    <property type="match status" value="1"/>
</dbReference>
<dbReference type="InterPro" id="IPR035398">
    <property type="entry name" value="Bac_rhamnosid_C"/>
</dbReference>
<evidence type="ECO:0000256" key="2">
    <source>
        <dbReference type="ARBA" id="ARBA00012652"/>
    </source>
</evidence>
<dbReference type="STRING" id="745368.SAMN02745178_00988"/>
<dbReference type="SUPFAM" id="SSF48208">
    <property type="entry name" value="Six-hairpin glycosidases"/>
    <property type="match status" value="1"/>
</dbReference>
<dbReference type="Gene3D" id="2.60.40.10">
    <property type="entry name" value="Immunoglobulins"/>
    <property type="match status" value="1"/>
</dbReference>
<dbReference type="GO" id="GO:0005975">
    <property type="term" value="P:carbohydrate metabolic process"/>
    <property type="evidence" value="ECO:0007669"/>
    <property type="project" value="InterPro"/>
</dbReference>
<accession>A0A1T4WUF2</accession>
<protein>
    <recommendedName>
        <fullName evidence="2">alpha-L-rhamnosidase</fullName>
        <ecNumber evidence="2">3.2.1.40</ecNumber>
    </recommendedName>
</protein>
<dbReference type="Gene3D" id="2.60.420.10">
    <property type="entry name" value="Maltose phosphorylase, domain 3"/>
    <property type="match status" value="1"/>
</dbReference>
<dbReference type="AlphaFoldDB" id="A0A1T4WUF2"/>
<evidence type="ECO:0000313" key="8">
    <source>
        <dbReference type="EMBL" id="SKA80495.1"/>
    </source>
</evidence>
<dbReference type="GeneID" id="93337464"/>
<dbReference type="InterPro" id="IPR008902">
    <property type="entry name" value="Rhamnosid_concanavalin"/>
</dbReference>
<dbReference type="Pfam" id="PF05592">
    <property type="entry name" value="Bac_rhamnosid"/>
    <property type="match status" value="1"/>
</dbReference>
<dbReference type="Gene3D" id="1.50.10.10">
    <property type="match status" value="1"/>
</dbReference>
<evidence type="ECO:0000259" key="6">
    <source>
        <dbReference type="Pfam" id="PF17389"/>
    </source>
</evidence>
<dbReference type="InterPro" id="IPR035396">
    <property type="entry name" value="Bac_rhamnosid6H"/>
</dbReference>
<dbReference type="InterPro" id="IPR012341">
    <property type="entry name" value="6hp_glycosidase-like_sf"/>
</dbReference>
<dbReference type="PANTHER" id="PTHR33307">
    <property type="entry name" value="ALPHA-RHAMNOSIDASE (EUROFUNG)"/>
    <property type="match status" value="1"/>
</dbReference>
<dbReference type="Pfam" id="PF17389">
    <property type="entry name" value="Bac_rhamnosid6H"/>
    <property type="match status" value="1"/>
</dbReference>
<evidence type="ECO:0000259" key="5">
    <source>
        <dbReference type="Pfam" id="PF08531"/>
    </source>
</evidence>
<evidence type="ECO:0000313" key="9">
    <source>
        <dbReference type="Proteomes" id="UP000190286"/>
    </source>
</evidence>
<dbReference type="PANTHER" id="PTHR33307:SF6">
    <property type="entry name" value="ALPHA-RHAMNOSIDASE (EUROFUNG)-RELATED"/>
    <property type="match status" value="1"/>
</dbReference>
<proteinExistence type="predicted"/>
<dbReference type="InterPro" id="IPR008928">
    <property type="entry name" value="6-hairpin_glycosidase_sf"/>
</dbReference>
<feature type="domain" description="Bacterial alpha-L-rhamnosidase N-terminal" evidence="5">
    <location>
        <begin position="168"/>
        <end position="300"/>
    </location>
</feature>
<dbReference type="EC" id="3.2.1.40" evidence="2"/>
<feature type="domain" description="Alpha-L-rhamnosidase six-hairpin glycosidase" evidence="6">
    <location>
        <begin position="442"/>
        <end position="792"/>
    </location>
</feature>
<dbReference type="InterPro" id="IPR013783">
    <property type="entry name" value="Ig-like_fold"/>
</dbReference>
<evidence type="ECO:0000256" key="3">
    <source>
        <dbReference type="ARBA" id="ARBA00022801"/>
    </source>
</evidence>
<dbReference type="RefSeq" id="WP_078783984.1">
    <property type="nucleotide sequence ID" value="NZ_FUYF01000004.1"/>
</dbReference>
<dbReference type="InterPro" id="IPR008979">
    <property type="entry name" value="Galactose-bd-like_sf"/>
</dbReference>
<reference evidence="8 9" key="1">
    <citation type="submission" date="2017-02" db="EMBL/GenBank/DDBJ databases">
        <authorList>
            <person name="Peterson S.W."/>
        </authorList>
    </citation>
    <scope>NUCLEOTIDE SEQUENCE [LARGE SCALE GENOMIC DNA]</scope>
    <source>
        <strain evidence="8 9">ATCC 27749</strain>
    </source>
</reference>
<dbReference type="Pfam" id="PF17390">
    <property type="entry name" value="Bac_rhamnosid_C"/>
    <property type="match status" value="1"/>
</dbReference>
<dbReference type="InterPro" id="IPR016007">
    <property type="entry name" value="Alpha_rhamnosid"/>
</dbReference>
<evidence type="ECO:0000259" key="7">
    <source>
        <dbReference type="Pfam" id="PF17390"/>
    </source>
</evidence>
<comment type="catalytic activity">
    <reaction evidence="1">
        <text>Hydrolysis of terminal non-reducing alpha-L-rhamnose residues in alpha-L-rhamnosides.</text>
        <dbReference type="EC" id="3.2.1.40"/>
    </reaction>
</comment>
<name>A0A1T4WUF2_9FIRM</name>